<dbReference type="InterPro" id="IPR036885">
    <property type="entry name" value="SWIB_MDM2_dom_sf"/>
</dbReference>
<keyword evidence="5" id="KW-1185">Reference proteome</keyword>
<evidence type="ECO:0000259" key="2">
    <source>
        <dbReference type="PROSITE" id="PS51925"/>
    </source>
</evidence>
<feature type="domain" description="DM2" evidence="2">
    <location>
        <begin position="132"/>
        <end position="211"/>
    </location>
</feature>
<name>A0AAD5HD96_UMBRA</name>
<dbReference type="PANTHER" id="PTHR13844">
    <property type="entry name" value="SWI/SNF-RELATED MATRIX-ASSOCIATED ACTIN-DEPENDENT REGULATOR OF CHROMATIN SUBFAMILY D"/>
    <property type="match status" value="1"/>
</dbReference>
<dbReference type="Proteomes" id="UP001206595">
    <property type="component" value="Unassembled WGS sequence"/>
</dbReference>
<dbReference type="SUPFAM" id="SSF109715">
    <property type="entry name" value="DEK C-terminal domain"/>
    <property type="match status" value="1"/>
</dbReference>
<dbReference type="InterPro" id="IPR014876">
    <property type="entry name" value="DEK_C"/>
</dbReference>
<dbReference type="Gene3D" id="1.10.245.10">
    <property type="entry name" value="SWIB/MDM2 domain"/>
    <property type="match status" value="1"/>
</dbReference>
<proteinExistence type="predicted"/>
<dbReference type="AlphaFoldDB" id="A0AAD5HD96"/>
<organism evidence="4 5">
    <name type="scientific">Umbelopsis ramanniana AG</name>
    <dbReference type="NCBI Taxonomy" id="1314678"/>
    <lineage>
        <taxon>Eukaryota</taxon>
        <taxon>Fungi</taxon>
        <taxon>Fungi incertae sedis</taxon>
        <taxon>Mucoromycota</taxon>
        <taxon>Mucoromycotina</taxon>
        <taxon>Umbelopsidomycetes</taxon>
        <taxon>Umbelopsidales</taxon>
        <taxon>Umbelopsidaceae</taxon>
        <taxon>Umbelopsis</taxon>
    </lineage>
</organism>
<reference evidence="4" key="2">
    <citation type="journal article" date="2022" name="Proc. Natl. Acad. Sci. U.S.A.">
        <title>Diploid-dominant life cycles characterize the early evolution of Fungi.</title>
        <authorList>
            <person name="Amses K.R."/>
            <person name="Simmons D.R."/>
            <person name="Longcore J.E."/>
            <person name="Mondo S.J."/>
            <person name="Seto K."/>
            <person name="Jeronimo G.H."/>
            <person name="Bonds A.E."/>
            <person name="Quandt C.A."/>
            <person name="Davis W.J."/>
            <person name="Chang Y."/>
            <person name="Federici B.A."/>
            <person name="Kuo A."/>
            <person name="LaButti K."/>
            <person name="Pangilinan J."/>
            <person name="Andreopoulos W."/>
            <person name="Tritt A."/>
            <person name="Riley R."/>
            <person name="Hundley H."/>
            <person name="Johnson J."/>
            <person name="Lipzen A."/>
            <person name="Barry K."/>
            <person name="Lang B.F."/>
            <person name="Cuomo C.A."/>
            <person name="Buchler N.E."/>
            <person name="Grigoriev I.V."/>
            <person name="Spatafora J.W."/>
            <person name="Stajich J.E."/>
            <person name="James T.Y."/>
        </authorList>
    </citation>
    <scope>NUCLEOTIDE SEQUENCE</scope>
    <source>
        <strain evidence="4">AG</strain>
    </source>
</reference>
<dbReference type="SMART" id="SM00151">
    <property type="entry name" value="SWIB"/>
    <property type="match status" value="1"/>
</dbReference>
<dbReference type="CDD" id="cd10567">
    <property type="entry name" value="SWIB-MDM2_like"/>
    <property type="match status" value="1"/>
</dbReference>
<dbReference type="EMBL" id="MU620916">
    <property type="protein sequence ID" value="KAI8579932.1"/>
    <property type="molecule type" value="Genomic_DNA"/>
</dbReference>
<dbReference type="InterPro" id="IPR019835">
    <property type="entry name" value="SWIB_domain"/>
</dbReference>
<feature type="domain" description="DEK-C" evidence="3">
    <location>
        <begin position="1"/>
        <end position="54"/>
    </location>
</feature>
<feature type="region of interest" description="Disordered" evidence="1">
    <location>
        <begin position="59"/>
        <end position="136"/>
    </location>
</feature>
<protein>
    <recommendedName>
        <fullName evidence="6">SWIB-domain-containing protein</fullName>
    </recommendedName>
</protein>
<dbReference type="PROSITE" id="PS51998">
    <property type="entry name" value="DEK_C"/>
    <property type="match status" value="1"/>
</dbReference>
<evidence type="ECO:0000313" key="5">
    <source>
        <dbReference type="Proteomes" id="UP001206595"/>
    </source>
</evidence>
<reference evidence="4" key="1">
    <citation type="submission" date="2021-06" db="EMBL/GenBank/DDBJ databases">
        <authorList>
            <consortium name="DOE Joint Genome Institute"/>
            <person name="Mondo S.J."/>
            <person name="Amses K.R."/>
            <person name="Simmons D.R."/>
            <person name="Longcore J.E."/>
            <person name="Seto K."/>
            <person name="Alves G.H."/>
            <person name="Bonds A.E."/>
            <person name="Quandt C.A."/>
            <person name="Davis W.J."/>
            <person name="Chang Y."/>
            <person name="Letcher P.M."/>
            <person name="Powell M.J."/>
            <person name="Kuo A."/>
            <person name="Labutti K."/>
            <person name="Pangilinan J."/>
            <person name="Andreopoulos W."/>
            <person name="Tritt A."/>
            <person name="Riley R."/>
            <person name="Hundley H."/>
            <person name="Johnson J."/>
            <person name="Lipzen A."/>
            <person name="Barry K."/>
            <person name="Berbee M.L."/>
            <person name="Buchler N.E."/>
            <person name="Grigoriev I.V."/>
            <person name="Spatafora J.W."/>
            <person name="Stajich J.E."/>
            <person name="James T.Y."/>
        </authorList>
    </citation>
    <scope>NUCLEOTIDE SEQUENCE</scope>
    <source>
        <strain evidence="4">AG</strain>
    </source>
</reference>
<evidence type="ECO:0000313" key="4">
    <source>
        <dbReference type="EMBL" id="KAI8579932.1"/>
    </source>
</evidence>
<dbReference type="Pfam" id="PF08766">
    <property type="entry name" value="DEK_C"/>
    <property type="match status" value="1"/>
</dbReference>
<gene>
    <name evidence="4" type="ORF">K450DRAFT_239791</name>
</gene>
<dbReference type="PROSITE" id="PS51925">
    <property type="entry name" value="SWIB_MDM2"/>
    <property type="match status" value="1"/>
</dbReference>
<comment type="caution">
    <text evidence="4">The sequence shown here is derived from an EMBL/GenBank/DDBJ whole genome shotgun (WGS) entry which is preliminary data.</text>
</comment>
<dbReference type="SUPFAM" id="SSF47592">
    <property type="entry name" value="SWIB/MDM2 domain"/>
    <property type="match status" value="1"/>
</dbReference>
<evidence type="ECO:0008006" key="6">
    <source>
        <dbReference type="Google" id="ProtNLM"/>
    </source>
</evidence>
<dbReference type="Pfam" id="PF02201">
    <property type="entry name" value="SWIB"/>
    <property type="match status" value="1"/>
</dbReference>
<dbReference type="RefSeq" id="XP_051444936.1">
    <property type="nucleotide sequence ID" value="XM_051588823.1"/>
</dbReference>
<dbReference type="InterPro" id="IPR003121">
    <property type="entry name" value="SWIB_MDM2_domain"/>
</dbReference>
<sequence length="219" mass="24785">MVQELKPAIRDILKDSDMATVSAKSVRKKLEAINGCSYNDKKKEIDALIIEIYEAMQADEEESSDDQPLVSQKSNSTKPRDKNEEYEAYVMKPSPAKRKAASSKSKTDDAKPAKKKKTRNPSSTGRGAPNNGFMKPLKLSPAIQTLTRCEQDELPRPTIVKRIWEYIKEKDLQDPSDRRSIFCDDTMKAVFKIDRVHMFTMNKILNEELKAVADDQAAS</sequence>
<dbReference type="Gene3D" id="1.10.10.60">
    <property type="entry name" value="Homeodomain-like"/>
    <property type="match status" value="1"/>
</dbReference>
<dbReference type="GeneID" id="75914168"/>
<evidence type="ECO:0000256" key="1">
    <source>
        <dbReference type="SAM" id="MobiDB-lite"/>
    </source>
</evidence>
<accession>A0AAD5HD96</accession>
<evidence type="ECO:0000259" key="3">
    <source>
        <dbReference type="PROSITE" id="PS51998"/>
    </source>
</evidence>